<comment type="cofactor">
    <cofactor evidence="1">
        <name>FAD</name>
        <dbReference type="ChEBI" id="CHEBI:57692"/>
    </cofactor>
</comment>
<dbReference type="InterPro" id="IPR009075">
    <property type="entry name" value="AcylCo_DH/oxidase_C"/>
</dbReference>
<dbReference type="SUPFAM" id="SSF47203">
    <property type="entry name" value="Acyl-CoA dehydrogenase C-terminal domain-like"/>
    <property type="match status" value="1"/>
</dbReference>
<dbReference type="InterPro" id="IPR036250">
    <property type="entry name" value="AcylCo_DH-like_C"/>
</dbReference>
<dbReference type="InterPro" id="IPR037069">
    <property type="entry name" value="AcylCoA_DH/ox_N_sf"/>
</dbReference>
<evidence type="ECO:0000256" key="2">
    <source>
        <dbReference type="ARBA" id="ARBA00009347"/>
    </source>
</evidence>
<dbReference type="InterPro" id="IPR046373">
    <property type="entry name" value="Acyl-CoA_Oxase/DH_mid-dom_sf"/>
</dbReference>
<dbReference type="AlphaFoldDB" id="A0A6J5YFF7"/>
<dbReference type="FunFam" id="2.40.110.10:FF:000011">
    <property type="entry name" value="Acyl-CoA dehydrogenase FadE34"/>
    <property type="match status" value="1"/>
</dbReference>
<dbReference type="Pfam" id="PF00441">
    <property type="entry name" value="Acyl-CoA_dh_1"/>
    <property type="match status" value="1"/>
</dbReference>
<protein>
    <submittedName>
        <fullName evidence="9">Unannotated protein</fullName>
    </submittedName>
</protein>
<evidence type="ECO:0000256" key="1">
    <source>
        <dbReference type="ARBA" id="ARBA00001974"/>
    </source>
</evidence>
<dbReference type="PANTHER" id="PTHR43292:SF3">
    <property type="entry name" value="ACYL-COA DEHYDROGENASE FADE29"/>
    <property type="match status" value="1"/>
</dbReference>
<dbReference type="GO" id="GO:0005886">
    <property type="term" value="C:plasma membrane"/>
    <property type="evidence" value="ECO:0007669"/>
    <property type="project" value="TreeGrafter"/>
</dbReference>
<evidence type="ECO:0000259" key="6">
    <source>
        <dbReference type="Pfam" id="PF00441"/>
    </source>
</evidence>
<dbReference type="InterPro" id="IPR052161">
    <property type="entry name" value="Mycobact_Acyl-CoA_DH"/>
</dbReference>
<evidence type="ECO:0000259" key="8">
    <source>
        <dbReference type="Pfam" id="PF02771"/>
    </source>
</evidence>
<proteinExistence type="inferred from homology"/>
<name>A0A6J5YFF7_9ZZZZ</name>
<sequence length="395" mass="42779">MHLRDSESDAEFRAELRAWLADAVPTLPAPPDAQDWPGRRAYDTVWQSMLFEAGYAGVNWPSEYGGRGATPTQHLIFLEEAAAAKAPDVGVGFVGQMHAGPTLIAEGTPEQQAHHLRGILTGEHVWCQGFSEPGAGSDLASLRTRAIRDGDDYVVSGQKIWTSHAMVADYCELLVRTDPDVPKHKGITWLILPMDTPGIDVRPLMTVQGSAEFAELFLDEVRIPVTNRVGDENDGWRVTNVTLSFERGTGFVGELLDTTNIMRELVELAQRTPRGAGTAWDDDGLRRDIGAIAAELDALWAFTKRNVSQGAKGGMAMGSGSAFKMSYATVVHKLGDIALRVLDRSSLAFDNIGGESTGAQIHHKLKGFAVGIGGGTSQIQQNIIAERVLGLPRER</sequence>
<dbReference type="Pfam" id="PF02771">
    <property type="entry name" value="Acyl-CoA_dh_N"/>
    <property type="match status" value="1"/>
</dbReference>
<evidence type="ECO:0000256" key="5">
    <source>
        <dbReference type="ARBA" id="ARBA00023002"/>
    </source>
</evidence>
<dbReference type="Gene3D" id="1.10.540.10">
    <property type="entry name" value="Acyl-CoA dehydrogenase/oxidase, N-terminal domain"/>
    <property type="match status" value="1"/>
</dbReference>
<dbReference type="Gene3D" id="2.40.110.10">
    <property type="entry name" value="Butyryl-CoA Dehydrogenase, subunit A, domain 2"/>
    <property type="match status" value="1"/>
</dbReference>
<feature type="domain" description="Acyl-CoA dehydrogenase/oxidase C-terminal" evidence="6">
    <location>
        <begin position="233"/>
        <end position="389"/>
    </location>
</feature>
<evidence type="ECO:0000313" key="9">
    <source>
        <dbReference type="EMBL" id="CAB4324205.1"/>
    </source>
</evidence>
<evidence type="ECO:0000256" key="4">
    <source>
        <dbReference type="ARBA" id="ARBA00022827"/>
    </source>
</evidence>
<feature type="domain" description="Acyl-CoA dehydrogenase/oxidase N-terminal" evidence="8">
    <location>
        <begin position="7"/>
        <end position="123"/>
    </location>
</feature>
<organism evidence="9">
    <name type="scientific">freshwater metagenome</name>
    <dbReference type="NCBI Taxonomy" id="449393"/>
    <lineage>
        <taxon>unclassified sequences</taxon>
        <taxon>metagenomes</taxon>
        <taxon>ecological metagenomes</taxon>
    </lineage>
</organism>
<dbReference type="Pfam" id="PF02770">
    <property type="entry name" value="Acyl-CoA_dh_M"/>
    <property type="match status" value="1"/>
</dbReference>
<dbReference type="InterPro" id="IPR006091">
    <property type="entry name" value="Acyl-CoA_Oxase/DH_mid-dom"/>
</dbReference>
<evidence type="ECO:0000256" key="3">
    <source>
        <dbReference type="ARBA" id="ARBA00022630"/>
    </source>
</evidence>
<dbReference type="Gene3D" id="1.20.140.10">
    <property type="entry name" value="Butyryl-CoA Dehydrogenase, subunit A, domain 3"/>
    <property type="match status" value="1"/>
</dbReference>
<keyword evidence="5" id="KW-0560">Oxidoreductase</keyword>
<dbReference type="EMBL" id="CAEMXZ010000115">
    <property type="protein sequence ID" value="CAB4324205.1"/>
    <property type="molecule type" value="Genomic_DNA"/>
</dbReference>
<accession>A0A6J5YFF7</accession>
<feature type="domain" description="Acyl-CoA oxidase/dehydrogenase middle" evidence="7">
    <location>
        <begin position="127"/>
        <end position="221"/>
    </location>
</feature>
<dbReference type="InterPro" id="IPR009100">
    <property type="entry name" value="AcylCoA_DH/oxidase_NM_dom_sf"/>
</dbReference>
<evidence type="ECO:0000259" key="7">
    <source>
        <dbReference type="Pfam" id="PF02770"/>
    </source>
</evidence>
<keyword evidence="4" id="KW-0274">FAD</keyword>
<keyword evidence="3" id="KW-0285">Flavoprotein</keyword>
<dbReference type="SUPFAM" id="SSF56645">
    <property type="entry name" value="Acyl-CoA dehydrogenase NM domain-like"/>
    <property type="match status" value="1"/>
</dbReference>
<dbReference type="GO" id="GO:0016627">
    <property type="term" value="F:oxidoreductase activity, acting on the CH-CH group of donors"/>
    <property type="evidence" value="ECO:0007669"/>
    <property type="project" value="InterPro"/>
</dbReference>
<reference evidence="9" key="1">
    <citation type="submission" date="2020-05" db="EMBL/GenBank/DDBJ databases">
        <authorList>
            <person name="Chiriac C."/>
            <person name="Salcher M."/>
            <person name="Ghai R."/>
            <person name="Kavagutti S V."/>
        </authorList>
    </citation>
    <scope>NUCLEOTIDE SEQUENCE</scope>
</reference>
<comment type="similarity">
    <text evidence="2">Belongs to the acyl-CoA dehydrogenase family.</text>
</comment>
<dbReference type="GO" id="GO:0050660">
    <property type="term" value="F:flavin adenine dinucleotide binding"/>
    <property type="evidence" value="ECO:0007669"/>
    <property type="project" value="InterPro"/>
</dbReference>
<dbReference type="PANTHER" id="PTHR43292">
    <property type="entry name" value="ACYL-COA DEHYDROGENASE"/>
    <property type="match status" value="1"/>
</dbReference>
<gene>
    <name evidence="9" type="ORF">UFOPK1392_01970</name>
</gene>
<dbReference type="InterPro" id="IPR013786">
    <property type="entry name" value="AcylCoA_DH/ox_N"/>
</dbReference>